<reference evidence="2" key="2">
    <citation type="submission" date="2021-04" db="EMBL/GenBank/DDBJ databases">
        <authorList>
            <person name="Zhang T."/>
            <person name="Zhang Y."/>
            <person name="Lu D."/>
            <person name="Zuo D."/>
            <person name="Du Z."/>
        </authorList>
    </citation>
    <scope>NUCLEOTIDE SEQUENCE</scope>
    <source>
        <strain evidence="2">JR1</strain>
    </source>
</reference>
<dbReference type="RefSeq" id="WP_212189396.1">
    <property type="nucleotide sequence ID" value="NZ_JAGTAR010000009.1"/>
</dbReference>
<reference evidence="2" key="1">
    <citation type="journal article" date="2018" name="Int. J. Syst. Evol. Microbiol.">
        <title>Carboxylicivirga sediminis sp. nov., isolated from coastal sediment.</title>
        <authorList>
            <person name="Wang F.Q."/>
            <person name="Ren L.H."/>
            <person name="Zou R.J."/>
            <person name="Sun Y.Z."/>
            <person name="Liu X.J."/>
            <person name="Jiang F."/>
            <person name="Liu L.J."/>
        </authorList>
    </citation>
    <scope>NUCLEOTIDE SEQUENCE</scope>
    <source>
        <strain evidence="2">JR1</strain>
    </source>
</reference>
<keyword evidence="1" id="KW-1133">Transmembrane helix</keyword>
<protein>
    <submittedName>
        <fullName evidence="2">Uncharacterized protein</fullName>
    </submittedName>
</protein>
<dbReference type="EMBL" id="JAGTAR010000009">
    <property type="protein sequence ID" value="MBR8535491.1"/>
    <property type="molecule type" value="Genomic_DNA"/>
</dbReference>
<dbReference type="Proteomes" id="UP000679220">
    <property type="component" value="Unassembled WGS sequence"/>
</dbReference>
<dbReference type="AlphaFoldDB" id="A0A941F2C7"/>
<accession>A0A941F2C7</accession>
<evidence type="ECO:0000313" key="3">
    <source>
        <dbReference type="Proteomes" id="UP000679220"/>
    </source>
</evidence>
<keyword evidence="1" id="KW-0472">Membrane</keyword>
<evidence type="ECO:0000313" key="2">
    <source>
        <dbReference type="EMBL" id="MBR8535491.1"/>
    </source>
</evidence>
<keyword evidence="1" id="KW-0812">Transmembrane</keyword>
<sequence length="85" mass="9570">MEPFKFKKLEIEQEGSWLKRLLKSPHFKKTIVYAAIGASIGYVLFIIEQDAAKLILWSDTAMQNVLMGMAFGVFITNSPCARGKC</sequence>
<comment type="caution">
    <text evidence="2">The sequence shown here is derived from an EMBL/GenBank/DDBJ whole genome shotgun (WGS) entry which is preliminary data.</text>
</comment>
<evidence type="ECO:0000256" key="1">
    <source>
        <dbReference type="SAM" id="Phobius"/>
    </source>
</evidence>
<name>A0A941F2C7_9BACT</name>
<proteinExistence type="predicted"/>
<feature type="transmembrane region" description="Helical" evidence="1">
    <location>
        <begin position="30"/>
        <end position="48"/>
    </location>
</feature>
<gene>
    <name evidence="2" type="ORF">KDU71_07965</name>
</gene>
<keyword evidence="3" id="KW-1185">Reference proteome</keyword>
<organism evidence="2 3">
    <name type="scientific">Carboxylicivirga sediminis</name>
    <dbReference type="NCBI Taxonomy" id="2006564"/>
    <lineage>
        <taxon>Bacteria</taxon>
        <taxon>Pseudomonadati</taxon>
        <taxon>Bacteroidota</taxon>
        <taxon>Bacteroidia</taxon>
        <taxon>Marinilabiliales</taxon>
        <taxon>Marinilabiliaceae</taxon>
        <taxon>Carboxylicivirga</taxon>
    </lineage>
</organism>
<feature type="transmembrane region" description="Helical" evidence="1">
    <location>
        <begin position="54"/>
        <end position="75"/>
    </location>
</feature>